<comment type="similarity">
    <text evidence="1">Belongs to the ribosome association toxin RatA family.</text>
</comment>
<sequence>MPDMLDDERADDAPPTTAKGSSSDDGLTHFSRAITINRPPQDVYNFWRDFTNLPHVMDNIIAVDVLDDVSRWTAKGPGGTQIEWTSRVTEDVDGALIAWKSDEDADVFNEGRVTFVPAQGQRGTVVTAVMAYDPPAGFVGRIVAKIMQREPEVQLRRDLRRLKQLMETGEIATNVRNPAQLAEEGK</sequence>
<evidence type="ECO:0000313" key="5">
    <source>
        <dbReference type="Proteomes" id="UP000320160"/>
    </source>
</evidence>
<gene>
    <name evidence="4" type="ORF">FOM92_09160</name>
</gene>
<evidence type="ECO:0000313" key="4">
    <source>
        <dbReference type="EMBL" id="TSB01369.1"/>
    </source>
</evidence>
<dbReference type="OrthoDB" id="9797595at2"/>
<dbReference type="InterPro" id="IPR005031">
    <property type="entry name" value="COQ10_START"/>
</dbReference>
<dbReference type="Proteomes" id="UP000320160">
    <property type="component" value="Unassembled WGS sequence"/>
</dbReference>
<evidence type="ECO:0000256" key="1">
    <source>
        <dbReference type="ARBA" id="ARBA00008918"/>
    </source>
</evidence>
<proteinExistence type="inferred from homology"/>
<dbReference type="SUPFAM" id="SSF55961">
    <property type="entry name" value="Bet v1-like"/>
    <property type="match status" value="1"/>
</dbReference>
<dbReference type="InterPro" id="IPR023393">
    <property type="entry name" value="START-like_dom_sf"/>
</dbReference>
<feature type="compositionally biased region" description="Acidic residues" evidence="2">
    <location>
        <begin position="1"/>
        <end position="10"/>
    </location>
</feature>
<dbReference type="Gene3D" id="3.30.530.20">
    <property type="match status" value="1"/>
</dbReference>
<protein>
    <submittedName>
        <fullName evidence="4">SRPBCC family protein</fullName>
    </submittedName>
</protein>
<dbReference type="CDD" id="cd07817">
    <property type="entry name" value="SRPBCC_8"/>
    <property type="match status" value="1"/>
</dbReference>
<dbReference type="Pfam" id="PF03364">
    <property type="entry name" value="Polyketide_cyc"/>
    <property type="match status" value="1"/>
</dbReference>
<dbReference type="PANTHER" id="PTHR33824:SF7">
    <property type="entry name" value="POLYKETIDE CYCLASE_DEHYDRASE AND LIPID TRANSPORT SUPERFAMILY PROTEIN"/>
    <property type="match status" value="1"/>
</dbReference>
<dbReference type="InterPro" id="IPR047137">
    <property type="entry name" value="ORF3"/>
</dbReference>
<evidence type="ECO:0000259" key="3">
    <source>
        <dbReference type="Pfam" id="PF03364"/>
    </source>
</evidence>
<evidence type="ECO:0000256" key="2">
    <source>
        <dbReference type="SAM" id="MobiDB-lite"/>
    </source>
</evidence>
<accession>A0A553W9L7</accession>
<organism evidence="4 5">
    <name type="scientific">Sphingorhabdus contaminans</name>
    <dbReference type="NCBI Taxonomy" id="1343899"/>
    <lineage>
        <taxon>Bacteria</taxon>
        <taxon>Pseudomonadati</taxon>
        <taxon>Pseudomonadota</taxon>
        <taxon>Alphaproteobacteria</taxon>
        <taxon>Sphingomonadales</taxon>
        <taxon>Sphingomonadaceae</taxon>
        <taxon>Sphingorhabdus</taxon>
    </lineage>
</organism>
<feature type="domain" description="Coenzyme Q-binding protein COQ10 START" evidence="3">
    <location>
        <begin position="36"/>
        <end position="159"/>
    </location>
</feature>
<comment type="caution">
    <text evidence="4">The sequence shown here is derived from an EMBL/GenBank/DDBJ whole genome shotgun (WGS) entry which is preliminary data.</text>
</comment>
<reference evidence="4 5" key="1">
    <citation type="submission" date="2019-07" db="EMBL/GenBank/DDBJ databases">
        <authorList>
            <person name="Park M."/>
        </authorList>
    </citation>
    <scope>NUCLEOTIDE SEQUENCE [LARGE SCALE GENOMIC DNA]</scope>
    <source>
        <strain evidence="4 5">KCTC32445</strain>
    </source>
</reference>
<dbReference type="AlphaFoldDB" id="A0A553W9L7"/>
<name>A0A553W9L7_9SPHN</name>
<keyword evidence="5" id="KW-1185">Reference proteome</keyword>
<feature type="region of interest" description="Disordered" evidence="2">
    <location>
        <begin position="1"/>
        <end position="26"/>
    </location>
</feature>
<dbReference type="PANTHER" id="PTHR33824">
    <property type="entry name" value="POLYKETIDE CYCLASE/DEHYDRASE AND LIPID TRANSPORT SUPERFAMILY PROTEIN"/>
    <property type="match status" value="1"/>
</dbReference>
<dbReference type="RefSeq" id="WP_143776579.1">
    <property type="nucleotide sequence ID" value="NZ_VKKU01000002.1"/>
</dbReference>
<dbReference type="EMBL" id="VKKU01000002">
    <property type="protein sequence ID" value="TSB01369.1"/>
    <property type="molecule type" value="Genomic_DNA"/>
</dbReference>